<dbReference type="RefSeq" id="WP_386188870.1">
    <property type="nucleotide sequence ID" value="NZ_JBHSBC010000005.1"/>
</dbReference>
<evidence type="ECO:0000313" key="2">
    <source>
        <dbReference type="EMBL" id="MFC3979974.1"/>
    </source>
</evidence>
<evidence type="ECO:0000256" key="1">
    <source>
        <dbReference type="SAM" id="MobiDB-lite"/>
    </source>
</evidence>
<dbReference type="EMBL" id="JBHSBC010000005">
    <property type="protein sequence ID" value="MFC3979974.1"/>
    <property type="molecule type" value="Genomic_DNA"/>
</dbReference>
<feature type="compositionally biased region" description="Basic and acidic residues" evidence="1">
    <location>
        <begin position="1"/>
        <end position="12"/>
    </location>
</feature>
<dbReference type="Proteomes" id="UP001595698">
    <property type="component" value="Unassembled WGS sequence"/>
</dbReference>
<keyword evidence="3" id="KW-1185">Reference proteome</keyword>
<protein>
    <recommendedName>
        <fullName evidence="4">DUF317 domain-containing protein</fullName>
    </recommendedName>
</protein>
<organism evidence="2 3">
    <name type="scientific">Streptosporangium jomthongense</name>
    <dbReference type="NCBI Taxonomy" id="1193683"/>
    <lineage>
        <taxon>Bacteria</taxon>
        <taxon>Bacillati</taxon>
        <taxon>Actinomycetota</taxon>
        <taxon>Actinomycetes</taxon>
        <taxon>Streptosporangiales</taxon>
        <taxon>Streptosporangiaceae</taxon>
        <taxon>Streptosporangium</taxon>
    </lineage>
</organism>
<proteinExistence type="predicted"/>
<accession>A0ABV8EVB2</accession>
<evidence type="ECO:0000313" key="3">
    <source>
        <dbReference type="Proteomes" id="UP001595698"/>
    </source>
</evidence>
<reference evidence="3" key="1">
    <citation type="journal article" date="2019" name="Int. J. Syst. Evol. Microbiol.">
        <title>The Global Catalogue of Microorganisms (GCM) 10K type strain sequencing project: providing services to taxonomists for standard genome sequencing and annotation.</title>
        <authorList>
            <consortium name="The Broad Institute Genomics Platform"/>
            <consortium name="The Broad Institute Genome Sequencing Center for Infectious Disease"/>
            <person name="Wu L."/>
            <person name="Ma J."/>
        </authorList>
    </citation>
    <scope>NUCLEOTIDE SEQUENCE [LARGE SCALE GENOMIC DNA]</scope>
    <source>
        <strain evidence="3">TBRC 7912</strain>
    </source>
</reference>
<comment type="caution">
    <text evidence="2">The sequence shown here is derived from an EMBL/GenBank/DDBJ whole genome shotgun (WGS) entry which is preliminary data.</text>
</comment>
<sequence length="305" mass="34159">MTKESSDPEHQRRLPRVLKPIDASGHHEETEMHIKSRPGLAPKPVRPPAVANRQDEPFTLGELTLCTDVRPADWAVSATLPFDWNIVACMLPPVFGAYARLFHPPRITVGDVEQEISWREVALANGRVPHPGMQWPYITGAWSFFNDEQPGIWSYPPEEGTLPSRQVARLVHLLSPRTTTPERCWFAVWEGFGDLNLPVEDEEIPRVEMPARSMLLLEGPLGAATTSLSDIPWSGRYASLWWPQDRAWCVATDVDLMTTYIGGSPECVAALLADEELEIMEIPVDQRLSWGSDTVNPPPTGKSPW</sequence>
<name>A0ABV8EVB2_9ACTN</name>
<feature type="region of interest" description="Disordered" evidence="1">
    <location>
        <begin position="1"/>
        <end position="54"/>
    </location>
</feature>
<feature type="compositionally biased region" description="Basic and acidic residues" evidence="1">
    <location>
        <begin position="24"/>
        <end position="34"/>
    </location>
</feature>
<gene>
    <name evidence="2" type="ORF">ACFOYY_07575</name>
</gene>
<evidence type="ECO:0008006" key="4">
    <source>
        <dbReference type="Google" id="ProtNLM"/>
    </source>
</evidence>